<dbReference type="Pfam" id="PF13499">
    <property type="entry name" value="EF-hand_7"/>
    <property type="match status" value="2"/>
</dbReference>
<dbReference type="Gene3D" id="1.10.238.10">
    <property type="entry name" value="EF-hand"/>
    <property type="match status" value="2"/>
</dbReference>
<dbReference type="OrthoDB" id="26525at2759"/>
<dbReference type="SUPFAM" id="SSF47473">
    <property type="entry name" value="EF-hand"/>
    <property type="match status" value="1"/>
</dbReference>
<feature type="domain" description="EF-hand" evidence="6">
    <location>
        <begin position="111"/>
        <end position="146"/>
    </location>
</feature>
<comment type="similarity">
    <text evidence="2">Belongs to the calmodulin family.</text>
</comment>
<evidence type="ECO:0000256" key="5">
    <source>
        <dbReference type="ARBA" id="ARBA00022837"/>
    </source>
</evidence>
<dbReference type="InterPro" id="IPR050230">
    <property type="entry name" value="CALM/Myosin/TropC-like"/>
</dbReference>
<dbReference type="CDD" id="cd00051">
    <property type="entry name" value="EFh"/>
    <property type="match status" value="1"/>
</dbReference>
<dbReference type="FunFam" id="1.10.238.10:FF:000034">
    <property type="entry name" value="Calmodulin"/>
    <property type="match status" value="1"/>
</dbReference>
<evidence type="ECO:0000256" key="3">
    <source>
        <dbReference type="ARBA" id="ARBA00022723"/>
    </source>
</evidence>
<dbReference type="AlphaFoldDB" id="A0A2I0XBC0"/>
<dbReference type="InterPro" id="IPR011992">
    <property type="entry name" value="EF-hand-dom_pair"/>
</dbReference>
<feature type="domain" description="EF-hand" evidence="6">
    <location>
        <begin position="75"/>
        <end position="110"/>
    </location>
</feature>
<feature type="domain" description="EF-hand" evidence="6">
    <location>
        <begin position="4"/>
        <end position="39"/>
    </location>
</feature>
<dbReference type="GO" id="GO:0005737">
    <property type="term" value="C:cytoplasm"/>
    <property type="evidence" value="ECO:0007669"/>
    <property type="project" value="UniProtKB-ARBA"/>
</dbReference>
<gene>
    <name evidence="7" type="primary">CALM1</name>
    <name evidence="7" type="ORF">MA16_Dca022279</name>
</gene>
<protein>
    <submittedName>
        <fullName evidence="7">Calmodulin</fullName>
    </submittedName>
</protein>
<dbReference type="GO" id="GO:0005509">
    <property type="term" value="F:calcium ion binding"/>
    <property type="evidence" value="ECO:0007669"/>
    <property type="project" value="InterPro"/>
</dbReference>
<name>A0A2I0XBC0_9ASPA</name>
<reference evidence="7 8" key="2">
    <citation type="journal article" date="2017" name="Nature">
        <title>The Apostasia genome and the evolution of orchids.</title>
        <authorList>
            <person name="Zhang G.Q."/>
            <person name="Liu K.W."/>
            <person name="Li Z."/>
            <person name="Lohaus R."/>
            <person name="Hsiao Y.Y."/>
            <person name="Niu S.C."/>
            <person name="Wang J.Y."/>
            <person name="Lin Y.C."/>
            <person name="Xu Q."/>
            <person name="Chen L.J."/>
            <person name="Yoshida K."/>
            <person name="Fujiwara S."/>
            <person name="Wang Z.W."/>
            <person name="Zhang Y.Q."/>
            <person name="Mitsuda N."/>
            <person name="Wang M."/>
            <person name="Liu G.H."/>
            <person name="Pecoraro L."/>
            <person name="Huang H.X."/>
            <person name="Xiao X.J."/>
            <person name="Lin M."/>
            <person name="Wu X.Y."/>
            <person name="Wu W.L."/>
            <person name="Chen Y.Y."/>
            <person name="Chang S.B."/>
            <person name="Sakamoto S."/>
            <person name="Ohme-Takagi M."/>
            <person name="Yagi M."/>
            <person name="Zeng S.J."/>
            <person name="Shen C.Y."/>
            <person name="Yeh C.M."/>
            <person name="Luo Y.B."/>
            <person name="Tsai W.C."/>
            <person name="Van de Peer Y."/>
            <person name="Liu Z.J."/>
        </authorList>
    </citation>
    <scope>NUCLEOTIDE SEQUENCE [LARGE SCALE GENOMIC DNA]</scope>
    <source>
        <tissue evidence="7">The whole plant</tissue>
    </source>
</reference>
<reference evidence="7 8" key="1">
    <citation type="journal article" date="2016" name="Sci. Rep.">
        <title>The Dendrobium catenatum Lindl. genome sequence provides insights into polysaccharide synthase, floral development and adaptive evolution.</title>
        <authorList>
            <person name="Zhang G.Q."/>
            <person name="Xu Q."/>
            <person name="Bian C."/>
            <person name="Tsai W.C."/>
            <person name="Yeh C.M."/>
            <person name="Liu K.W."/>
            <person name="Yoshida K."/>
            <person name="Zhang L.S."/>
            <person name="Chang S.B."/>
            <person name="Chen F."/>
            <person name="Shi Y."/>
            <person name="Su Y.Y."/>
            <person name="Zhang Y.Q."/>
            <person name="Chen L.J."/>
            <person name="Yin Y."/>
            <person name="Lin M."/>
            <person name="Huang H."/>
            <person name="Deng H."/>
            <person name="Wang Z.W."/>
            <person name="Zhu S.L."/>
            <person name="Zhao X."/>
            <person name="Deng C."/>
            <person name="Niu S.C."/>
            <person name="Huang J."/>
            <person name="Wang M."/>
            <person name="Liu G.H."/>
            <person name="Yang H.J."/>
            <person name="Xiao X.J."/>
            <person name="Hsiao Y.Y."/>
            <person name="Wu W.L."/>
            <person name="Chen Y.Y."/>
            <person name="Mitsuda N."/>
            <person name="Ohme-Takagi M."/>
            <person name="Luo Y.B."/>
            <person name="Van de Peer Y."/>
            <person name="Liu Z.J."/>
        </authorList>
    </citation>
    <scope>NUCLEOTIDE SEQUENCE [LARGE SCALE GENOMIC DNA]</scope>
    <source>
        <tissue evidence="7">The whole plant</tissue>
    </source>
</reference>
<dbReference type="InterPro" id="IPR002048">
    <property type="entry name" value="EF_hand_dom"/>
</dbReference>
<dbReference type="InterPro" id="IPR018247">
    <property type="entry name" value="EF_Hand_1_Ca_BS"/>
</dbReference>
<dbReference type="EMBL" id="KZ501988">
    <property type="protein sequence ID" value="PKU85195.1"/>
    <property type="molecule type" value="Genomic_DNA"/>
</dbReference>
<evidence type="ECO:0000256" key="1">
    <source>
        <dbReference type="ARBA" id="ARBA00003291"/>
    </source>
</evidence>
<dbReference type="STRING" id="906689.A0A2I0XBC0"/>
<evidence type="ECO:0000256" key="2">
    <source>
        <dbReference type="ARBA" id="ARBA00009763"/>
    </source>
</evidence>
<comment type="function">
    <text evidence="1">Potential calcium sensor.</text>
</comment>
<keyword evidence="4" id="KW-0677">Repeat</keyword>
<proteinExistence type="inferred from homology"/>
<dbReference type="SMART" id="SM00054">
    <property type="entry name" value="EFh"/>
    <property type="match status" value="4"/>
</dbReference>
<accession>A0A2I0XBC0</accession>
<feature type="domain" description="EF-hand" evidence="6">
    <location>
        <begin position="40"/>
        <end position="74"/>
    </location>
</feature>
<evidence type="ECO:0000256" key="4">
    <source>
        <dbReference type="ARBA" id="ARBA00022737"/>
    </source>
</evidence>
<sequence>MAERLTAEFREAFNHFDKDGDGSITAEELGIVMRSLGINPTVMELQDMISKVDADNSGTIDFEEFLNLMKSIMKDINSELMEVFRIIDKDQNGFISADELHQVMANLEEKLTDDGVNELIREADRDGDGQINYKEFETMISAKLDISLQPMANML</sequence>
<keyword evidence="5" id="KW-0106">Calcium</keyword>
<evidence type="ECO:0000313" key="7">
    <source>
        <dbReference type="EMBL" id="PKU85195.1"/>
    </source>
</evidence>
<keyword evidence="3" id="KW-0479">Metal-binding</keyword>
<organism evidence="7 8">
    <name type="scientific">Dendrobium catenatum</name>
    <dbReference type="NCBI Taxonomy" id="906689"/>
    <lineage>
        <taxon>Eukaryota</taxon>
        <taxon>Viridiplantae</taxon>
        <taxon>Streptophyta</taxon>
        <taxon>Embryophyta</taxon>
        <taxon>Tracheophyta</taxon>
        <taxon>Spermatophyta</taxon>
        <taxon>Magnoliopsida</taxon>
        <taxon>Liliopsida</taxon>
        <taxon>Asparagales</taxon>
        <taxon>Orchidaceae</taxon>
        <taxon>Epidendroideae</taxon>
        <taxon>Malaxideae</taxon>
        <taxon>Dendrobiinae</taxon>
        <taxon>Dendrobium</taxon>
    </lineage>
</organism>
<dbReference type="PROSITE" id="PS50222">
    <property type="entry name" value="EF_HAND_2"/>
    <property type="match status" value="4"/>
</dbReference>
<dbReference type="PANTHER" id="PTHR23048">
    <property type="entry name" value="MYOSIN LIGHT CHAIN 1, 3"/>
    <property type="match status" value="1"/>
</dbReference>
<dbReference type="FunFam" id="1.10.238.10:FF:000251">
    <property type="entry name" value="Calmodulin-related protein 97A"/>
    <property type="match status" value="1"/>
</dbReference>
<keyword evidence="8" id="KW-1185">Reference proteome</keyword>
<dbReference type="GO" id="GO:0016460">
    <property type="term" value="C:myosin II complex"/>
    <property type="evidence" value="ECO:0007669"/>
    <property type="project" value="TreeGrafter"/>
</dbReference>
<dbReference type="PROSITE" id="PS00018">
    <property type="entry name" value="EF_HAND_1"/>
    <property type="match status" value="3"/>
</dbReference>
<evidence type="ECO:0000313" key="8">
    <source>
        <dbReference type="Proteomes" id="UP000233837"/>
    </source>
</evidence>
<dbReference type="PANTHER" id="PTHR23048:SF0">
    <property type="entry name" value="CALMODULIN LIKE 3"/>
    <property type="match status" value="1"/>
</dbReference>
<evidence type="ECO:0000259" key="6">
    <source>
        <dbReference type="PROSITE" id="PS50222"/>
    </source>
</evidence>
<dbReference type="Proteomes" id="UP000233837">
    <property type="component" value="Unassembled WGS sequence"/>
</dbReference>